<organism evidence="2 3">
    <name type="scientific">Cytospora paraplurivora</name>
    <dbReference type="NCBI Taxonomy" id="2898453"/>
    <lineage>
        <taxon>Eukaryota</taxon>
        <taxon>Fungi</taxon>
        <taxon>Dikarya</taxon>
        <taxon>Ascomycota</taxon>
        <taxon>Pezizomycotina</taxon>
        <taxon>Sordariomycetes</taxon>
        <taxon>Sordariomycetidae</taxon>
        <taxon>Diaporthales</taxon>
        <taxon>Cytosporaceae</taxon>
        <taxon>Cytospora</taxon>
    </lineage>
</organism>
<name>A0AAN9YGL6_9PEZI</name>
<dbReference type="EMBL" id="JAJSPL020000019">
    <property type="protein sequence ID" value="KAK7740725.1"/>
    <property type="molecule type" value="Genomic_DNA"/>
</dbReference>
<evidence type="ECO:0000313" key="2">
    <source>
        <dbReference type="EMBL" id="KAK7740725.1"/>
    </source>
</evidence>
<sequence>MATAGVLPGAKPPANRPNYLAKFEALLARVNNFETRDWRPCNCPPECPGPHGHSKSADPSRSGSAPGSGGSPSSSNSRSTRASTGDTPRARDGSLHPVVNVRIDHRDSAEVYAEAQGTTPNIQLHRTGGTGNLRMSLQVHQDVSGFRTRLGYYGEMYLTVPGQRERHIGLISAWRISRSSGRHPDGTPDWVTEWLQDPEVKNDVQSALTELYDHNGATKVNPGDCNAELLKHLGDEQSDFLYIPLIWITPEFSGQGILDHALALFYRLLTGGTLPSFANVYHEVYNVSYPLIVLLHPGKPDAKEISRVWREFKHPQEEKVGLGQYAVAAKLVRAYKRNGFEYFQSPFVLGLLGRLVRPVPRDPADRLMTPPDIPPKSEAAHTPPASAQRRPAKPQPFADPETPSRRTKGKEAELRPSSEVAP</sequence>
<feature type="region of interest" description="Disordered" evidence="1">
    <location>
        <begin position="48"/>
        <end position="99"/>
    </location>
</feature>
<dbReference type="Proteomes" id="UP001320245">
    <property type="component" value="Unassembled WGS sequence"/>
</dbReference>
<feature type="region of interest" description="Disordered" evidence="1">
    <location>
        <begin position="362"/>
        <end position="422"/>
    </location>
</feature>
<protein>
    <submittedName>
        <fullName evidence="2">Uncharacterized protein</fullName>
    </submittedName>
</protein>
<evidence type="ECO:0000313" key="3">
    <source>
        <dbReference type="Proteomes" id="UP001320245"/>
    </source>
</evidence>
<dbReference type="AlphaFoldDB" id="A0AAN9YGL6"/>
<gene>
    <name evidence="2" type="ORF">SLS53_005193</name>
</gene>
<keyword evidence="3" id="KW-1185">Reference proteome</keyword>
<comment type="caution">
    <text evidence="2">The sequence shown here is derived from an EMBL/GenBank/DDBJ whole genome shotgun (WGS) entry which is preliminary data.</text>
</comment>
<evidence type="ECO:0000256" key="1">
    <source>
        <dbReference type="SAM" id="MobiDB-lite"/>
    </source>
</evidence>
<accession>A0AAN9YGL6</accession>
<proteinExistence type="predicted"/>
<reference evidence="2 3" key="1">
    <citation type="journal article" date="2023" name="PLoS ONE">
        <title>Cytospora paraplurivora sp. nov. isolated from orchards with fruit tree decline syndrome in Ontario, Canada.</title>
        <authorList>
            <person name="Ilyukhin E."/>
            <person name="Nguyen H.D.T."/>
            <person name="Castle A.J."/>
            <person name="Ellouze W."/>
        </authorList>
    </citation>
    <scope>NUCLEOTIDE SEQUENCE [LARGE SCALE GENOMIC DNA]</scope>
    <source>
        <strain evidence="2 3">FDS-564</strain>
    </source>
</reference>
<feature type="compositionally biased region" description="Low complexity" evidence="1">
    <location>
        <begin position="57"/>
        <end position="85"/>
    </location>
</feature>